<evidence type="ECO:0000256" key="2">
    <source>
        <dbReference type="SAM" id="Phobius"/>
    </source>
</evidence>
<keyword evidence="5" id="KW-1185">Reference proteome</keyword>
<evidence type="ECO:0000313" key="4">
    <source>
        <dbReference type="EMBL" id="MBB3206531.1"/>
    </source>
</evidence>
<proteinExistence type="predicted"/>
<reference evidence="4 5" key="1">
    <citation type="submission" date="2020-08" db="EMBL/GenBank/DDBJ databases">
        <title>Genomic Encyclopedia of Type Strains, Phase III (KMG-III): the genomes of soil and plant-associated and newly described type strains.</title>
        <authorList>
            <person name="Whitman W."/>
        </authorList>
    </citation>
    <scope>NUCLEOTIDE SEQUENCE [LARGE SCALE GENOMIC DNA]</scope>
    <source>
        <strain evidence="4 5">CECT 8075</strain>
    </source>
</reference>
<dbReference type="InterPro" id="IPR011453">
    <property type="entry name" value="DUF1559"/>
</dbReference>
<evidence type="ECO:0000313" key="5">
    <source>
        <dbReference type="Proteomes" id="UP000536179"/>
    </source>
</evidence>
<comment type="caution">
    <text evidence="4">The sequence shown here is derived from an EMBL/GenBank/DDBJ whole genome shotgun (WGS) entry which is preliminary data.</text>
</comment>
<gene>
    <name evidence="4" type="ORF">FHS27_002340</name>
</gene>
<dbReference type="EMBL" id="JACHXU010000006">
    <property type="protein sequence ID" value="MBB3206531.1"/>
    <property type="molecule type" value="Genomic_DNA"/>
</dbReference>
<name>A0A7W5DXV8_9BACT</name>
<feature type="domain" description="DUF1559" evidence="3">
    <location>
        <begin position="56"/>
        <end position="91"/>
    </location>
</feature>
<sequence length="109" mass="11926">MGVGQKHGHLFRVDSVHHWSEIPSHFNRSPDKLPWFTLVVIAITGVRAGMLLPAAQTTREGVRQMDCSNKFRQIGQGTHNDHSVFNPSPLHGAGPIDYATFDQGGGAAR</sequence>
<organism evidence="4 5">
    <name type="scientific">Aporhodopirellula rubra</name>
    <dbReference type="NCBI Taxonomy" id="980271"/>
    <lineage>
        <taxon>Bacteria</taxon>
        <taxon>Pseudomonadati</taxon>
        <taxon>Planctomycetota</taxon>
        <taxon>Planctomycetia</taxon>
        <taxon>Pirellulales</taxon>
        <taxon>Pirellulaceae</taxon>
        <taxon>Aporhodopirellula</taxon>
    </lineage>
</organism>
<dbReference type="Proteomes" id="UP000536179">
    <property type="component" value="Unassembled WGS sequence"/>
</dbReference>
<evidence type="ECO:0000259" key="3">
    <source>
        <dbReference type="Pfam" id="PF07596"/>
    </source>
</evidence>
<dbReference type="PANTHER" id="PTHR30093">
    <property type="entry name" value="GENERAL SECRETION PATHWAY PROTEIN G"/>
    <property type="match status" value="1"/>
</dbReference>
<protein>
    <recommendedName>
        <fullName evidence="3">DUF1559 domain-containing protein</fullName>
    </recommendedName>
</protein>
<dbReference type="InterPro" id="IPR045584">
    <property type="entry name" value="Pilin-like"/>
</dbReference>
<keyword evidence="2" id="KW-1133">Transmembrane helix</keyword>
<keyword evidence="2" id="KW-0472">Membrane</keyword>
<dbReference type="SUPFAM" id="SSF54523">
    <property type="entry name" value="Pili subunits"/>
    <property type="match status" value="1"/>
</dbReference>
<dbReference type="AlphaFoldDB" id="A0A7W5DXV8"/>
<evidence type="ECO:0000256" key="1">
    <source>
        <dbReference type="SAM" id="MobiDB-lite"/>
    </source>
</evidence>
<feature type="region of interest" description="Disordered" evidence="1">
    <location>
        <begin position="78"/>
        <end position="109"/>
    </location>
</feature>
<dbReference type="PANTHER" id="PTHR30093:SF2">
    <property type="entry name" value="TYPE II SECRETION SYSTEM PROTEIN H"/>
    <property type="match status" value="1"/>
</dbReference>
<accession>A0A7W5DXV8</accession>
<dbReference type="RefSeq" id="WP_184304987.1">
    <property type="nucleotide sequence ID" value="NZ_JACHXU010000006.1"/>
</dbReference>
<keyword evidence="2" id="KW-0812">Transmembrane</keyword>
<feature type="transmembrane region" description="Helical" evidence="2">
    <location>
        <begin position="33"/>
        <end position="55"/>
    </location>
</feature>
<dbReference type="Pfam" id="PF07596">
    <property type="entry name" value="SBP_bac_10"/>
    <property type="match status" value="1"/>
</dbReference>